<keyword evidence="2" id="KW-0408">Iron</keyword>
<feature type="binding site" evidence="2">
    <location>
        <position position="66"/>
    </location>
    <ligand>
        <name>Fe cation</name>
        <dbReference type="ChEBI" id="CHEBI:24875"/>
    </ligand>
</feature>
<gene>
    <name evidence="5" type="ORF">K490DRAFT_37035</name>
</gene>
<proteinExistence type="inferred from homology"/>
<dbReference type="EMBL" id="ML978714">
    <property type="protein sequence ID" value="KAF2089716.1"/>
    <property type="molecule type" value="Genomic_DNA"/>
</dbReference>
<evidence type="ECO:0000256" key="2">
    <source>
        <dbReference type="PIRSR" id="PIRSR006232-1"/>
    </source>
</evidence>
<evidence type="ECO:0000256" key="3">
    <source>
        <dbReference type="RuleBase" id="RU003457"/>
    </source>
</evidence>
<dbReference type="AlphaFoldDB" id="A0A6A5YE04"/>
<comment type="similarity">
    <text evidence="1 3">Belongs to the pirin family.</text>
</comment>
<evidence type="ECO:0000313" key="5">
    <source>
        <dbReference type="EMBL" id="KAF2089716.1"/>
    </source>
</evidence>
<dbReference type="Gene3D" id="2.60.120.10">
    <property type="entry name" value="Jelly Rolls"/>
    <property type="match status" value="2"/>
</dbReference>
<sequence>MAGPLPLKIAKRPWNARGHADHDWLYTFHTFSFASYYDPSHESFGPLRVINEDRVAAGTGFGTHSHAEFLIFSYIVSGVLEHRDSMGNLENLKRGEVQFTSAGTGIRHSEYNRNQESEVHFLQIWAKPRTRGLKPHYCTRRFSDEDKVDRLVRVMEDEDRQGGRDEEGAPIPMNADLSMDASILAPGKKVVHELVKNGERKVYLHVVMKGREQPKTGGAKIKVGQTVLGEGDGAYVTGLKGPGSVEVESVGEVPAEFLLFDLGM</sequence>
<feature type="domain" description="Pirin N-terminal" evidence="4">
    <location>
        <begin position="18"/>
        <end position="125"/>
    </location>
</feature>
<dbReference type="SUPFAM" id="SSF51182">
    <property type="entry name" value="RmlC-like cupins"/>
    <property type="match status" value="1"/>
</dbReference>
<evidence type="ECO:0000256" key="1">
    <source>
        <dbReference type="ARBA" id="ARBA00008416"/>
    </source>
</evidence>
<dbReference type="InterPro" id="IPR014710">
    <property type="entry name" value="RmlC-like_jellyroll"/>
</dbReference>
<dbReference type="CDD" id="cd02910">
    <property type="entry name" value="cupin_Yhhw_N"/>
    <property type="match status" value="1"/>
</dbReference>
<evidence type="ECO:0000259" key="4">
    <source>
        <dbReference type="Pfam" id="PF02678"/>
    </source>
</evidence>
<dbReference type="PIRSF" id="PIRSF006232">
    <property type="entry name" value="Pirin"/>
    <property type="match status" value="1"/>
</dbReference>
<evidence type="ECO:0000313" key="6">
    <source>
        <dbReference type="Proteomes" id="UP000799776"/>
    </source>
</evidence>
<name>A0A6A5YE04_9PEZI</name>
<protein>
    <submittedName>
        <fullName evidence="5">RmlC-like cupin</fullName>
    </submittedName>
</protein>
<feature type="binding site" evidence="2">
    <location>
        <position position="108"/>
    </location>
    <ligand>
        <name>Fe cation</name>
        <dbReference type="ChEBI" id="CHEBI:24875"/>
    </ligand>
</feature>
<dbReference type="Pfam" id="PF02678">
    <property type="entry name" value="Pirin"/>
    <property type="match status" value="1"/>
</dbReference>
<feature type="binding site" evidence="2">
    <location>
        <position position="64"/>
    </location>
    <ligand>
        <name>Fe cation</name>
        <dbReference type="ChEBI" id="CHEBI:24875"/>
    </ligand>
</feature>
<feature type="binding site" evidence="2">
    <location>
        <position position="110"/>
    </location>
    <ligand>
        <name>Fe cation</name>
        <dbReference type="ChEBI" id="CHEBI:24875"/>
    </ligand>
</feature>
<dbReference type="GO" id="GO:0046872">
    <property type="term" value="F:metal ion binding"/>
    <property type="evidence" value="ECO:0007669"/>
    <property type="project" value="UniProtKB-KW"/>
</dbReference>
<dbReference type="PANTHER" id="PTHR43212:SF3">
    <property type="entry name" value="QUERCETIN 2,3-DIOXYGENASE"/>
    <property type="match status" value="1"/>
</dbReference>
<dbReference type="OrthoDB" id="10261807at2759"/>
<keyword evidence="6" id="KW-1185">Reference proteome</keyword>
<reference evidence="5" key="1">
    <citation type="journal article" date="2020" name="Stud. Mycol.">
        <title>101 Dothideomycetes genomes: a test case for predicting lifestyles and emergence of pathogens.</title>
        <authorList>
            <person name="Haridas S."/>
            <person name="Albert R."/>
            <person name="Binder M."/>
            <person name="Bloem J."/>
            <person name="Labutti K."/>
            <person name="Salamov A."/>
            <person name="Andreopoulos B."/>
            <person name="Baker S."/>
            <person name="Barry K."/>
            <person name="Bills G."/>
            <person name="Bluhm B."/>
            <person name="Cannon C."/>
            <person name="Castanera R."/>
            <person name="Culley D."/>
            <person name="Daum C."/>
            <person name="Ezra D."/>
            <person name="Gonzalez J."/>
            <person name="Henrissat B."/>
            <person name="Kuo A."/>
            <person name="Liang C."/>
            <person name="Lipzen A."/>
            <person name="Lutzoni F."/>
            <person name="Magnuson J."/>
            <person name="Mondo S."/>
            <person name="Nolan M."/>
            <person name="Ohm R."/>
            <person name="Pangilinan J."/>
            <person name="Park H.-J."/>
            <person name="Ramirez L."/>
            <person name="Alfaro M."/>
            <person name="Sun H."/>
            <person name="Tritt A."/>
            <person name="Yoshinaga Y."/>
            <person name="Zwiers L.-H."/>
            <person name="Turgeon B."/>
            <person name="Goodwin S."/>
            <person name="Spatafora J."/>
            <person name="Crous P."/>
            <person name="Grigoriev I."/>
        </authorList>
    </citation>
    <scope>NUCLEOTIDE SEQUENCE</scope>
    <source>
        <strain evidence="5">CBS 121410</strain>
    </source>
</reference>
<comment type="cofactor">
    <cofactor evidence="2">
        <name>Fe cation</name>
        <dbReference type="ChEBI" id="CHEBI:24875"/>
    </cofactor>
    <text evidence="2">Binds 1 Fe cation per subunit.</text>
</comment>
<organism evidence="5 6">
    <name type="scientific">Saccharata proteae CBS 121410</name>
    <dbReference type="NCBI Taxonomy" id="1314787"/>
    <lineage>
        <taxon>Eukaryota</taxon>
        <taxon>Fungi</taxon>
        <taxon>Dikarya</taxon>
        <taxon>Ascomycota</taxon>
        <taxon>Pezizomycotina</taxon>
        <taxon>Dothideomycetes</taxon>
        <taxon>Dothideomycetes incertae sedis</taxon>
        <taxon>Botryosphaeriales</taxon>
        <taxon>Saccharataceae</taxon>
        <taxon>Saccharata</taxon>
    </lineage>
</organism>
<dbReference type="InterPro" id="IPR012093">
    <property type="entry name" value="Pirin"/>
</dbReference>
<dbReference type="Proteomes" id="UP000799776">
    <property type="component" value="Unassembled WGS sequence"/>
</dbReference>
<dbReference type="PANTHER" id="PTHR43212">
    <property type="entry name" value="QUERCETIN 2,3-DIOXYGENASE"/>
    <property type="match status" value="1"/>
</dbReference>
<accession>A0A6A5YE04</accession>
<dbReference type="InterPro" id="IPR003829">
    <property type="entry name" value="Pirin_N_dom"/>
</dbReference>
<keyword evidence="2" id="KW-0479">Metal-binding</keyword>
<dbReference type="InterPro" id="IPR011051">
    <property type="entry name" value="RmlC_Cupin_sf"/>
</dbReference>